<dbReference type="Pfam" id="PF00175">
    <property type="entry name" value="NAD_binding_1"/>
    <property type="match status" value="1"/>
</dbReference>
<comment type="cofactor">
    <cofactor evidence="2">
        <name>FAD</name>
        <dbReference type="ChEBI" id="CHEBI:57692"/>
    </cofactor>
</comment>
<dbReference type="InterPro" id="IPR012292">
    <property type="entry name" value="Globin/Proto"/>
</dbReference>
<evidence type="ECO:0000256" key="12">
    <source>
        <dbReference type="ARBA" id="ARBA00022827"/>
    </source>
</evidence>
<dbReference type="GO" id="GO:0071949">
    <property type="term" value="F:FAD binding"/>
    <property type="evidence" value="ECO:0007669"/>
    <property type="project" value="TreeGrafter"/>
</dbReference>
<dbReference type="eggNOG" id="COG1018">
    <property type="taxonomic scope" value="Bacteria"/>
</dbReference>
<gene>
    <name evidence="26" type="ORF">C41B8_14275</name>
</gene>
<dbReference type="InterPro" id="IPR017938">
    <property type="entry name" value="Riboflavin_synthase-like_b-brl"/>
</dbReference>
<comment type="catalytic activity">
    <reaction evidence="21">
        <text>2 nitric oxide + NADH + 2 O2 = 2 nitrate + NAD(+) + H(+)</text>
        <dbReference type="Rhea" id="RHEA:19469"/>
        <dbReference type="ChEBI" id="CHEBI:15378"/>
        <dbReference type="ChEBI" id="CHEBI:15379"/>
        <dbReference type="ChEBI" id="CHEBI:16480"/>
        <dbReference type="ChEBI" id="CHEBI:17632"/>
        <dbReference type="ChEBI" id="CHEBI:57540"/>
        <dbReference type="ChEBI" id="CHEBI:57945"/>
        <dbReference type="EC" id="1.14.12.17"/>
    </reaction>
</comment>
<dbReference type="InterPro" id="IPR009050">
    <property type="entry name" value="Globin-like_sf"/>
</dbReference>
<dbReference type="SUPFAM" id="SSF52343">
    <property type="entry name" value="Ferredoxin reductase-like, C-terminal NADP-linked domain"/>
    <property type="match status" value="1"/>
</dbReference>
<dbReference type="FunFam" id="2.40.30.10:FF:000034">
    <property type="entry name" value="Flavohemoprotein"/>
    <property type="match status" value="1"/>
</dbReference>
<sequence>MLSDRQKALIKETVPVLQEHGETLTRHMYERMFKHNPEVRDYFNPAHQVEGSQQRALAGAIVAYAQHIDQLEALGDAVELIAQKHVSLTIRPEHYPIVGENLLASIREVLGEAATDEIVDAWGAAYGQLAEIFIDREQQIYDQHERDYGWRDVKDFVVARREQASDNIVSLYLEPADGQPLAAHQPGQYIAVHVTLPDGRRLKRNYSLSNAPGTPYYRISVKRETAPDADAPEGMFSNYLHDQSKVGDRIALTPPCGEFTLDLPVEERKPLVFIAGGIGVTPVLSMLYGALQQSSAMRPIIFIQGALNGAVHAFADELRELSARYHNLHLHVRYSEPRAEDREIGRYDSEGFIDQSLLETMVGDAAATYYFCGPTPMLSHVDRLLEARGVPASDRQYEFFGPAGSLEA</sequence>
<keyword evidence="7" id="KW-0216">Detoxification</keyword>
<dbReference type="Gene3D" id="3.40.50.80">
    <property type="entry name" value="Nucleotide-binding domain of ferredoxin-NADP reductase (FNR) module"/>
    <property type="match status" value="1"/>
</dbReference>
<evidence type="ECO:0000256" key="16">
    <source>
        <dbReference type="ARBA" id="ARBA00023027"/>
    </source>
</evidence>
<dbReference type="EC" id="1.14.12.17" evidence="5"/>
<evidence type="ECO:0000256" key="21">
    <source>
        <dbReference type="ARBA" id="ARBA00048649"/>
    </source>
</evidence>
<dbReference type="Pfam" id="PF00970">
    <property type="entry name" value="FAD_binding_6"/>
    <property type="match status" value="1"/>
</dbReference>
<name>A0A084IIQ5_SALHC</name>
<evidence type="ECO:0000256" key="20">
    <source>
        <dbReference type="ARBA" id="ARBA00033187"/>
    </source>
</evidence>
<dbReference type="GO" id="GO:0046210">
    <property type="term" value="P:nitric oxide catabolic process"/>
    <property type="evidence" value="ECO:0007669"/>
    <property type="project" value="TreeGrafter"/>
</dbReference>
<keyword evidence="11" id="KW-0479">Metal-binding</keyword>
<organism evidence="26 27">
    <name type="scientific">Salinisphaera hydrothermalis (strain C41B8)</name>
    <dbReference type="NCBI Taxonomy" id="1304275"/>
    <lineage>
        <taxon>Bacteria</taxon>
        <taxon>Pseudomonadati</taxon>
        <taxon>Pseudomonadota</taxon>
        <taxon>Gammaproteobacteria</taxon>
        <taxon>Salinisphaerales</taxon>
        <taxon>Salinisphaeraceae</taxon>
        <taxon>Salinisphaera</taxon>
    </lineage>
</organism>
<dbReference type="PROSITE" id="PS01033">
    <property type="entry name" value="GLOBIN"/>
    <property type="match status" value="1"/>
</dbReference>
<dbReference type="eggNOG" id="COG1017">
    <property type="taxonomic scope" value="Bacteria"/>
</dbReference>
<dbReference type="InterPro" id="IPR001433">
    <property type="entry name" value="OxRdtase_FAD/NAD-bd"/>
</dbReference>
<keyword evidence="14 26" id="KW-0560">Oxidoreductase</keyword>
<dbReference type="Proteomes" id="UP000028302">
    <property type="component" value="Unassembled WGS sequence"/>
</dbReference>
<comment type="cofactor">
    <cofactor evidence="1">
        <name>heme b</name>
        <dbReference type="ChEBI" id="CHEBI:60344"/>
    </cofactor>
</comment>
<evidence type="ECO:0000256" key="9">
    <source>
        <dbReference type="ARBA" id="ARBA00022621"/>
    </source>
</evidence>
<comment type="similarity">
    <text evidence="4">Belongs to the globin family. Two-domain flavohemoproteins subfamily.</text>
</comment>
<keyword evidence="12" id="KW-0274">FAD</keyword>
<dbReference type="GO" id="GO:0071500">
    <property type="term" value="P:cellular response to nitrosative stress"/>
    <property type="evidence" value="ECO:0007669"/>
    <property type="project" value="TreeGrafter"/>
</dbReference>
<dbReference type="FunFam" id="1.10.490.10:FF:000003">
    <property type="entry name" value="Flavohemoprotein"/>
    <property type="match status" value="1"/>
</dbReference>
<proteinExistence type="inferred from homology"/>
<dbReference type="CDD" id="cd06184">
    <property type="entry name" value="flavohem_like_fad_nad_binding"/>
    <property type="match status" value="1"/>
</dbReference>
<evidence type="ECO:0000256" key="18">
    <source>
        <dbReference type="ARBA" id="ARBA00030024"/>
    </source>
</evidence>
<dbReference type="SUPFAM" id="SSF63380">
    <property type="entry name" value="Riboflavin synthase domain-like"/>
    <property type="match status" value="1"/>
</dbReference>
<dbReference type="PROSITE" id="PS51384">
    <property type="entry name" value="FAD_FR"/>
    <property type="match status" value="1"/>
</dbReference>
<evidence type="ECO:0000256" key="8">
    <source>
        <dbReference type="ARBA" id="ARBA00022617"/>
    </source>
</evidence>
<dbReference type="CDD" id="cd08922">
    <property type="entry name" value="FHb-globin"/>
    <property type="match status" value="1"/>
</dbReference>
<dbReference type="STRING" id="1304275.C41B8_14275"/>
<dbReference type="PANTHER" id="PTHR43396">
    <property type="entry name" value="FLAVOHEMOPROTEIN"/>
    <property type="match status" value="1"/>
</dbReference>
<evidence type="ECO:0000256" key="23">
    <source>
        <dbReference type="RuleBase" id="RU000356"/>
    </source>
</evidence>
<dbReference type="Gene3D" id="2.40.30.10">
    <property type="entry name" value="Translation factors"/>
    <property type="match status" value="1"/>
</dbReference>
<dbReference type="InterPro" id="IPR008333">
    <property type="entry name" value="Cbr1-like_FAD-bd_dom"/>
</dbReference>
<evidence type="ECO:0000256" key="10">
    <source>
        <dbReference type="ARBA" id="ARBA00022630"/>
    </source>
</evidence>
<dbReference type="Pfam" id="PF00042">
    <property type="entry name" value="Globin"/>
    <property type="match status" value="1"/>
</dbReference>
<keyword evidence="27" id="KW-1185">Reference proteome</keyword>
<dbReference type="InterPro" id="IPR017927">
    <property type="entry name" value="FAD-bd_FR_type"/>
</dbReference>
<dbReference type="GO" id="GO:0020037">
    <property type="term" value="F:heme binding"/>
    <property type="evidence" value="ECO:0007669"/>
    <property type="project" value="InterPro"/>
</dbReference>
<dbReference type="AlphaFoldDB" id="A0A084IIQ5"/>
<evidence type="ECO:0000259" key="24">
    <source>
        <dbReference type="PROSITE" id="PS01033"/>
    </source>
</evidence>
<evidence type="ECO:0000256" key="17">
    <source>
        <dbReference type="ARBA" id="ARBA00025094"/>
    </source>
</evidence>
<evidence type="ECO:0000313" key="26">
    <source>
        <dbReference type="EMBL" id="KEZ76589.1"/>
    </source>
</evidence>
<keyword evidence="26" id="KW-0223">Dioxygenase</keyword>
<dbReference type="NCBIfam" id="NF009805">
    <property type="entry name" value="PRK13289.1"/>
    <property type="match status" value="1"/>
</dbReference>
<evidence type="ECO:0000256" key="19">
    <source>
        <dbReference type="ARBA" id="ARBA00030929"/>
    </source>
</evidence>
<feature type="domain" description="Globin" evidence="24">
    <location>
        <begin position="1"/>
        <end position="138"/>
    </location>
</feature>
<evidence type="ECO:0000313" key="27">
    <source>
        <dbReference type="Proteomes" id="UP000028302"/>
    </source>
</evidence>
<dbReference type="InterPro" id="IPR039261">
    <property type="entry name" value="FNR_nucleotide-bd"/>
</dbReference>
<keyword evidence="23" id="KW-0813">Transport</keyword>
<evidence type="ECO:0000256" key="14">
    <source>
        <dbReference type="ARBA" id="ARBA00023002"/>
    </source>
</evidence>
<evidence type="ECO:0000256" key="11">
    <source>
        <dbReference type="ARBA" id="ARBA00022723"/>
    </source>
</evidence>
<dbReference type="Gene3D" id="1.10.490.10">
    <property type="entry name" value="Globins"/>
    <property type="match status" value="1"/>
</dbReference>
<reference evidence="26 27" key="1">
    <citation type="submission" date="2013-03" db="EMBL/GenBank/DDBJ databases">
        <title>Salinisphaera hydrothermalis C41B8 Genome Sequencing.</title>
        <authorList>
            <person name="Li C."/>
            <person name="Lai Q."/>
            <person name="Shao Z."/>
        </authorList>
    </citation>
    <scope>NUCLEOTIDE SEQUENCE [LARGE SCALE GENOMIC DNA]</scope>
    <source>
        <strain evidence="26 27">C41B8</strain>
    </source>
</reference>
<dbReference type="InterPro" id="IPR000971">
    <property type="entry name" value="Globin"/>
</dbReference>
<dbReference type="GO" id="GO:0009636">
    <property type="term" value="P:response to toxic substance"/>
    <property type="evidence" value="ECO:0007669"/>
    <property type="project" value="UniProtKB-KW"/>
</dbReference>
<evidence type="ECO:0000256" key="1">
    <source>
        <dbReference type="ARBA" id="ARBA00001970"/>
    </source>
</evidence>
<keyword evidence="10" id="KW-0285">Flavoprotein</keyword>
<dbReference type="EMBL" id="APNK01000026">
    <property type="protein sequence ID" value="KEZ76589.1"/>
    <property type="molecule type" value="Genomic_DNA"/>
</dbReference>
<dbReference type="FunFam" id="3.40.50.80:FF:000010">
    <property type="entry name" value="Flavohemoprotein"/>
    <property type="match status" value="1"/>
</dbReference>
<dbReference type="GO" id="GO:0019825">
    <property type="term" value="F:oxygen binding"/>
    <property type="evidence" value="ECO:0007669"/>
    <property type="project" value="InterPro"/>
</dbReference>
<dbReference type="PANTHER" id="PTHR43396:SF3">
    <property type="entry name" value="FLAVOHEMOPROTEIN"/>
    <property type="match status" value="1"/>
</dbReference>
<dbReference type="SUPFAM" id="SSF46458">
    <property type="entry name" value="Globin-like"/>
    <property type="match status" value="1"/>
</dbReference>
<evidence type="ECO:0000256" key="4">
    <source>
        <dbReference type="ARBA" id="ARBA00008414"/>
    </source>
</evidence>
<protein>
    <recommendedName>
        <fullName evidence="6">Flavohemoprotein</fullName>
        <ecNumber evidence="5">1.14.12.17</ecNumber>
    </recommendedName>
    <alternativeName>
        <fullName evidence="19">Flavohemoglobin</fullName>
    </alternativeName>
    <alternativeName>
        <fullName evidence="18">Hemoglobin-like protein</fullName>
    </alternativeName>
    <alternativeName>
        <fullName evidence="20">Nitric oxide dioxygenase</fullName>
    </alternativeName>
</protein>
<keyword evidence="8 23" id="KW-0349">Heme</keyword>
<evidence type="ECO:0000256" key="13">
    <source>
        <dbReference type="ARBA" id="ARBA00022857"/>
    </source>
</evidence>
<dbReference type="GO" id="GO:0046872">
    <property type="term" value="F:metal ion binding"/>
    <property type="evidence" value="ECO:0007669"/>
    <property type="project" value="UniProtKB-KW"/>
</dbReference>
<evidence type="ECO:0000256" key="7">
    <source>
        <dbReference type="ARBA" id="ARBA00022575"/>
    </source>
</evidence>
<keyword evidence="13" id="KW-0521">NADP</keyword>
<accession>A0A084IIQ5</accession>
<dbReference type="PATRIC" id="fig|1304275.5.peg.2918"/>
<dbReference type="GO" id="GO:0005344">
    <property type="term" value="F:oxygen carrier activity"/>
    <property type="evidence" value="ECO:0007669"/>
    <property type="project" value="UniProtKB-KW"/>
</dbReference>
<evidence type="ECO:0000256" key="15">
    <source>
        <dbReference type="ARBA" id="ARBA00023004"/>
    </source>
</evidence>
<evidence type="ECO:0000256" key="5">
    <source>
        <dbReference type="ARBA" id="ARBA00012229"/>
    </source>
</evidence>
<evidence type="ECO:0000256" key="22">
    <source>
        <dbReference type="ARBA" id="ARBA00049433"/>
    </source>
</evidence>
<keyword evidence="16" id="KW-0520">NAD</keyword>
<dbReference type="OrthoDB" id="9801223at2"/>
<evidence type="ECO:0000256" key="3">
    <source>
        <dbReference type="ARBA" id="ARBA00006401"/>
    </source>
</evidence>
<comment type="similarity">
    <text evidence="3">In the C-terminal section; belongs to the flavoprotein pyridine nucleotide cytochrome reductase family.</text>
</comment>
<keyword evidence="9 23" id="KW-0561">Oxygen transport</keyword>
<evidence type="ECO:0000256" key="2">
    <source>
        <dbReference type="ARBA" id="ARBA00001974"/>
    </source>
</evidence>
<comment type="caution">
    <text evidence="26">The sequence shown here is derived from an EMBL/GenBank/DDBJ whole genome shotgun (WGS) entry which is preliminary data.</text>
</comment>
<keyword evidence="15" id="KW-0408">Iron</keyword>
<evidence type="ECO:0000256" key="6">
    <source>
        <dbReference type="ARBA" id="ARBA00014637"/>
    </source>
</evidence>
<dbReference type="GO" id="GO:0008941">
    <property type="term" value="F:nitric oxide dioxygenase NAD(P)H activity"/>
    <property type="evidence" value="ECO:0007669"/>
    <property type="project" value="UniProtKB-EC"/>
</dbReference>
<feature type="domain" description="FAD-binding FR-type" evidence="25">
    <location>
        <begin position="151"/>
        <end position="262"/>
    </location>
</feature>
<comment type="function">
    <text evidence="17">Is involved in NO detoxification in an aerobic process, termed nitric oxide dioxygenase (NOD) reaction that utilizes O(2) and NAD(P)H to convert NO to nitrate, which protects the bacterium from various noxious nitrogen compounds. Therefore, plays a central role in the inducible response to nitrosative stress.</text>
</comment>
<evidence type="ECO:0000259" key="25">
    <source>
        <dbReference type="PROSITE" id="PS51384"/>
    </source>
</evidence>
<comment type="catalytic activity">
    <reaction evidence="22">
        <text>2 nitric oxide + NADPH + 2 O2 = 2 nitrate + NADP(+) + H(+)</text>
        <dbReference type="Rhea" id="RHEA:19465"/>
        <dbReference type="ChEBI" id="CHEBI:15378"/>
        <dbReference type="ChEBI" id="CHEBI:15379"/>
        <dbReference type="ChEBI" id="CHEBI:16480"/>
        <dbReference type="ChEBI" id="CHEBI:17632"/>
        <dbReference type="ChEBI" id="CHEBI:57783"/>
        <dbReference type="ChEBI" id="CHEBI:58349"/>
        <dbReference type="EC" id="1.14.12.17"/>
    </reaction>
</comment>